<evidence type="ECO:0000313" key="2">
    <source>
        <dbReference type="Proteomes" id="UP000053558"/>
    </source>
</evidence>
<accession>A0A5M3MI36</accession>
<proteinExistence type="predicted"/>
<dbReference type="KEGG" id="cput:CONPUDRAFT_17717"/>
<evidence type="ECO:0008006" key="3">
    <source>
        <dbReference type="Google" id="ProtNLM"/>
    </source>
</evidence>
<protein>
    <recommendedName>
        <fullName evidence="3">HTH CENPB-type domain-containing protein</fullName>
    </recommendedName>
</protein>
<dbReference type="Proteomes" id="UP000053558">
    <property type="component" value="Unassembled WGS sequence"/>
</dbReference>
<reference evidence="2" key="1">
    <citation type="journal article" date="2012" name="Science">
        <title>The Paleozoic origin of enzymatic lignin decomposition reconstructed from 31 fungal genomes.</title>
        <authorList>
            <person name="Floudas D."/>
            <person name="Binder M."/>
            <person name="Riley R."/>
            <person name="Barry K."/>
            <person name="Blanchette R.A."/>
            <person name="Henrissat B."/>
            <person name="Martinez A.T."/>
            <person name="Otillar R."/>
            <person name="Spatafora J.W."/>
            <person name="Yadav J.S."/>
            <person name="Aerts A."/>
            <person name="Benoit I."/>
            <person name="Boyd A."/>
            <person name="Carlson A."/>
            <person name="Copeland A."/>
            <person name="Coutinho P.M."/>
            <person name="de Vries R.P."/>
            <person name="Ferreira P."/>
            <person name="Findley K."/>
            <person name="Foster B."/>
            <person name="Gaskell J."/>
            <person name="Glotzer D."/>
            <person name="Gorecki P."/>
            <person name="Heitman J."/>
            <person name="Hesse C."/>
            <person name="Hori C."/>
            <person name="Igarashi K."/>
            <person name="Jurgens J.A."/>
            <person name="Kallen N."/>
            <person name="Kersten P."/>
            <person name="Kohler A."/>
            <person name="Kuees U."/>
            <person name="Kumar T.K.A."/>
            <person name="Kuo A."/>
            <person name="LaButti K."/>
            <person name="Larrondo L.F."/>
            <person name="Lindquist E."/>
            <person name="Ling A."/>
            <person name="Lombard V."/>
            <person name="Lucas S."/>
            <person name="Lundell T."/>
            <person name="Martin R."/>
            <person name="McLaughlin D.J."/>
            <person name="Morgenstern I."/>
            <person name="Morin E."/>
            <person name="Murat C."/>
            <person name="Nagy L.G."/>
            <person name="Nolan M."/>
            <person name="Ohm R.A."/>
            <person name="Patyshakuliyeva A."/>
            <person name="Rokas A."/>
            <person name="Ruiz-Duenas F.J."/>
            <person name="Sabat G."/>
            <person name="Salamov A."/>
            <person name="Samejima M."/>
            <person name="Schmutz J."/>
            <person name="Slot J.C."/>
            <person name="St John F."/>
            <person name="Stenlid J."/>
            <person name="Sun H."/>
            <person name="Sun S."/>
            <person name="Syed K."/>
            <person name="Tsang A."/>
            <person name="Wiebenga A."/>
            <person name="Young D."/>
            <person name="Pisabarro A."/>
            <person name="Eastwood D.C."/>
            <person name="Martin F."/>
            <person name="Cullen D."/>
            <person name="Grigoriev I.V."/>
            <person name="Hibbett D.S."/>
        </authorList>
    </citation>
    <scope>NUCLEOTIDE SEQUENCE [LARGE SCALE GENOMIC DNA]</scope>
    <source>
        <strain evidence="2">RWD-64-598 SS2</strain>
    </source>
</reference>
<sequence>REELKKEGTGERRMGFRKVCIAVEKDYLNETGEHVTINPKTVCSRYNGTPSLHETRANQSLITPEEDKVIIDTLNECARQGFPWTHARLAEIANNIVR</sequence>
<comment type="caution">
    <text evidence="1">The sequence shown here is derived from an EMBL/GenBank/DDBJ whole genome shotgun (WGS) entry which is preliminary data.</text>
</comment>
<feature type="non-terminal residue" evidence="1">
    <location>
        <position position="98"/>
    </location>
</feature>
<dbReference type="OrthoDB" id="2668963at2759"/>
<dbReference type="GeneID" id="19206471"/>
<dbReference type="AlphaFoldDB" id="A0A5M3MI36"/>
<organism evidence="1 2">
    <name type="scientific">Coniophora puteana (strain RWD-64-598)</name>
    <name type="common">Brown rot fungus</name>
    <dbReference type="NCBI Taxonomy" id="741705"/>
    <lineage>
        <taxon>Eukaryota</taxon>
        <taxon>Fungi</taxon>
        <taxon>Dikarya</taxon>
        <taxon>Basidiomycota</taxon>
        <taxon>Agaricomycotina</taxon>
        <taxon>Agaricomycetes</taxon>
        <taxon>Agaricomycetidae</taxon>
        <taxon>Boletales</taxon>
        <taxon>Coniophorineae</taxon>
        <taxon>Coniophoraceae</taxon>
        <taxon>Coniophora</taxon>
    </lineage>
</organism>
<dbReference type="RefSeq" id="XP_007771071.1">
    <property type="nucleotide sequence ID" value="XM_007772881.1"/>
</dbReference>
<dbReference type="EMBL" id="JH711582">
    <property type="protein sequence ID" value="EIW78753.1"/>
    <property type="molecule type" value="Genomic_DNA"/>
</dbReference>
<keyword evidence="2" id="KW-1185">Reference proteome</keyword>
<feature type="non-terminal residue" evidence="1">
    <location>
        <position position="1"/>
    </location>
</feature>
<gene>
    <name evidence="1" type="ORF">CONPUDRAFT_17717</name>
</gene>
<name>A0A5M3MI36_CONPW</name>
<evidence type="ECO:0000313" key="1">
    <source>
        <dbReference type="EMBL" id="EIW78753.1"/>
    </source>
</evidence>